<dbReference type="PANTHER" id="PTHR30570:SF1">
    <property type="entry name" value="PHOSPHATE-BINDING PROTEIN PSTS"/>
    <property type="match status" value="1"/>
</dbReference>
<organism evidence="11 12">
    <name type="scientific">Sutcliffiella horikoshii</name>
    <dbReference type="NCBI Taxonomy" id="79883"/>
    <lineage>
        <taxon>Bacteria</taxon>
        <taxon>Bacillati</taxon>
        <taxon>Bacillota</taxon>
        <taxon>Bacilli</taxon>
        <taxon>Bacillales</taxon>
        <taxon>Bacillaceae</taxon>
        <taxon>Sutcliffiella</taxon>
    </lineage>
</organism>
<keyword evidence="7" id="KW-0564">Palmitate</keyword>
<accession>A0A5D4THM2</accession>
<dbReference type="OrthoDB" id="9790048at2"/>
<keyword evidence="8" id="KW-0449">Lipoprotein</keyword>
<dbReference type="Pfam" id="PF12849">
    <property type="entry name" value="PBP_like_2"/>
    <property type="match status" value="1"/>
</dbReference>
<comment type="subunit">
    <text evidence="4">The complex is composed of two ATP-binding proteins (PstB), two transmembrane proteins (PstC and PstA) and a solute-binding protein (PstS).</text>
</comment>
<comment type="function">
    <text evidence="1">Part of the ABC transporter complex PstSACB involved in phosphate import.</text>
</comment>
<evidence type="ECO:0000256" key="5">
    <source>
        <dbReference type="ARBA" id="ARBA00022592"/>
    </source>
</evidence>
<evidence type="ECO:0000313" key="11">
    <source>
        <dbReference type="EMBL" id="TYS74301.1"/>
    </source>
</evidence>
<evidence type="ECO:0000256" key="3">
    <source>
        <dbReference type="ARBA" id="ARBA00008725"/>
    </source>
</evidence>
<keyword evidence="9" id="KW-0812">Transmembrane</keyword>
<protein>
    <recommendedName>
        <fullName evidence="10">PBP domain-containing protein</fullName>
    </recommendedName>
</protein>
<feature type="transmembrane region" description="Helical" evidence="9">
    <location>
        <begin position="20"/>
        <end position="39"/>
    </location>
</feature>
<dbReference type="GO" id="GO:0005886">
    <property type="term" value="C:plasma membrane"/>
    <property type="evidence" value="ECO:0007669"/>
    <property type="project" value="UniProtKB-SubCell"/>
</dbReference>
<feature type="transmembrane region" description="Helical" evidence="9">
    <location>
        <begin position="45"/>
        <end position="66"/>
    </location>
</feature>
<dbReference type="Proteomes" id="UP000324517">
    <property type="component" value="Unassembled WGS sequence"/>
</dbReference>
<evidence type="ECO:0000256" key="6">
    <source>
        <dbReference type="ARBA" id="ARBA00022729"/>
    </source>
</evidence>
<comment type="similarity">
    <text evidence="3">Belongs to the PstS family.</text>
</comment>
<dbReference type="PANTHER" id="PTHR30570">
    <property type="entry name" value="PERIPLASMIC PHOSPHATE BINDING COMPONENT OF PHOSPHATE ABC TRANSPORTER"/>
    <property type="match status" value="1"/>
</dbReference>
<evidence type="ECO:0000256" key="9">
    <source>
        <dbReference type="SAM" id="Phobius"/>
    </source>
</evidence>
<dbReference type="InterPro" id="IPR024370">
    <property type="entry name" value="PBP_domain"/>
</dbReference>
<evidence type="ECO:0000256" key="2">
    <source>
        <dbReference type="ARBA" id="ARBA00004193"/>
    </source>
</evidence>
<feature type="domain" description="PBP" evidence="10">
    <location>
        <begin position="140"/>
        <end position="381"/>
    </location>
</feature>
<keyword evidence="5" id="KW-0813">Transport</keyword>
<dbReference type="InterPro" id="IPR050811">
    <property type="entry name" value="Phosphate_ABC_transporter"/>
</dbReference>
<comment type="subcellular location">
    <subcellularLocation>
        <location evidence="2">Cell membrane</location>
        <topology evidence="2">Lipid-anchor</topology>
    </subcellularLocation>
</comment>
<comment type="caution">
    <text evidence="11">The sequence shown here is derived from an EMBL/GenBank/DDBJ whole genome shotgun (WGS) entry which is preliminary data.</text>
</comment>
<evidence type="ECO:0000259" key="10">
    <source>
        <dbReference type="Pfam" id="PF12849"/>
    </source>
</evidence>
<dbReference type="Gene3D" id="3.40.190.10">
    <property type="entry name" value="Periplasmic binding protein-like II"/>
    <property type="match status" value="2"/>
</dbReference>
<name>A0A5D4THM2_9BACI</name>
<evidence type="ECO:0000256" key="1">
    <source>
        <dbReference type="ARBA" id="ARBA00002841"/>
    </source>
</evidence>
<dbReference type="RefSeq" id="WP_148978126.1">
    <property type="nucleotide sequence ID" value="NZ_JBNILM010000001.1"/>
</dbReference>
<evidence type="ECO:0000256" key="7">
    <source>
        <dbReference type="ARBA" id="ARBA00023139"/>
    </source>
</evidence>
<gene>
    <name evidence="11" type="ORF">FZC75_00925</name>
</gene>
<feature type="transmembrane region" description="Helical" evidence="9">
    <location>
        <begin position="78"/>
        <end position="98"/>
    </location>
</feature>
<keyword evidence="9" id="KW-1133">Transmembrane helix</keyword>
<keyword evidence="5" id="KW-0592">Phosphate transport</keyword>
<evidence type="ECO:0000256" key="8">
    <source>
        <dbReference type="ARBA" id="ARBA00023288"/>
    </source>
</evidence>
<proteinExistence type="inferred from homology"/>
<evidence type="ECO:0000313" key="12">
    <source>
        <dbReference type="Proteomes" id="UP000324517"/>
    </source>
</evidence>
<evidence type="ECO:0000256" key="4">
    <source>
        <dbReference type="ARBA" id="ARBA00011529"/>
    </source>
</evidence>
<keyword evidence="9" id="KW-0472">Membrane</keyword>
<dbReference type="GO" id="GO:0006817">
    <property type="term" value="P:phosphate ion transport"/>
    <property type="evidence" value="ECO:0007669"/>
    <property type="project" value="UniProtKB-KW"/>
</dbReference>
<dbReference type="AlphaFoldDB" id="A0A5D4THM2"/>
<reference evidence="11 12" key="1">
    <citation type="submission" date="2019-08" db="EMBL/GenBank/DDBJ databases">
        <title>Bacillus genomes from the desert of Cuatro Cienegas, Coahuila.</title>
        <authorList>
            <person name="Olmedo-Alvarez G."/>
        </authorList>
    </citation>
    <scope>NUCLEOTIDE SEQUENCE [LARGE SCALE GENOMIC DNA]</scope>
    <source>
        <strain evidence="11 12">CH98b_3T</strain>
    </source>
</reference>
<dbReference type="SUPFAM" id="SSF53850">
    <property type="entry name" value="Periplasmic binding protein-like II"/>
    <property type="match status" value="1"/>
</dbReference>
<dbReference type="EMBL" id="VTET01000001">
    <property type="protein sequence ID" value="TYS74301.1"/>
    <property type="molecule type" value="Genomic_DNA"/>
</dbReference>
<keyword evidence="6" id="KW-0732">Signal</keyword>
<sequence length="397" mass="44523">MDFNKYTINKGENMRVIGSIIISIVILYFGFYGTIILTISTGKDLYGLTSAALVLTLLIFANLGVWGQFAKNTVKYTFICLISLFVLFVIVEGGKAWYQHSLKIMSTQDVDLTQYEPFQNNDRVAELGKEAAIKLENPLLKLDGSTALYPVFASFAQAVYPEDTYDSTMSEVQSTQTSGAWAGLLKEERELIFVPEPPSSIQSQAKAKDVELVLTPVGKEAFVFFVHKDNPVANLTVEDIQKIYSGEITNWKEFGGSDEPILAFQRPEDSGSQQMLRKVMGTKRLMDPPSDQRVSGMGGIIEETLDYENRKNAIGFSFRFFSETMVQNNKIKHLKVDGVAPSIESIQKDTYPFVSPFYAVHLSTATNPNLESFLEWIKSEEGQLLVEKSGYVPYYKK</sequence>